<keyword evidence="3" id="KW-1185">Reference proteome</keyword>
<keyword evidence="1" id="KW-0732">Signal</keyword>
<reference evidence="2 3" key="1">
    <citation type="submission" date="2018-06" db="EMBL/GenBank/DDBJ databases">
        <title>Comparative genomics reveals the genomic features of Rhizophagus irregularis, R. cerebriforme, R. diaphanum and Gigaspora rosea, and their symbiotic lifestyle signature.</title>
        <authorList>
            <person name="Morin E."/>
            <person name="San Clemente H."/>
            <person name="Chen E.C.H."/>
            <person name="De La Providencia I."/>
            <person name="Hainaut M."/>
            <person name="Kuo A."/>
            <person name="Kohler A."/>
            <person name="Murat C."/>
            <person name="Tang N."/>
            <person name="Roy S."/>
            <person name="Loubradou J."/>
            <person name="Henrissat B."/>
            <person name="Grigoriev I.V."/>
            <person name="Corradi N."/>
            <person name="Roux C."/>
            <person name="Martin F.M."/>
        </authorList>
    </citation>
    <scope>NUCLEOTIDE SEQUENCE [LARGE SCALE GENOMIC DNA]</scope>
    <source>
        <strain evidence="2 3">DAOM 194757</strain>
    </source>
</reference>
<feature type="chain" id="PRO_5017389326" description="Peptidase S1 domain-containing protein" evidence="1">
    <location>
        <begin position="22"/>
        <end position="264"/>
    </location>
</feature>
<dbReference type="InterPro" id="IPR009003">
    <property type="entry name" value="Peptidase_S1_PA"/>
</dbReference>
<dbReference type="AlphaFoldDB" id="A0A397VC54"/>
<sequence>MNKKFSLYSLIVLIAIMVITSHSSVNSQRDTLWTTERIKETTIIKSRHERNKKNTKKVKRNNIVVHPVLSIVNPESYFPIGPLFINLSEGLRSACTASVINTANGNIGLTSAHCLTTHDPNDLIFSPGFDYGKEGPLGYISVEEFAIPYTHLKDPYDDDYALVKFAFIDPNGENMRLQDYTGGLGWRFDVGNNTLTKVLGYPSSGDLVNCSKDASGAPMLFQYNRNEDSGYVYTVHEGYINSTRDSIAPIWDEPIFLGLLLKLS</sequence>
<protein>
    <recommendedName>
        <fullName evidence="4">Peptidase S1 domain-containing protein</fullName>
    </recommendedName>
</protein>
<evidence type="ECO:0000313" key="3">
    <source>
        <dbReference type="Proteomes" id="UP000266673"/>
    </source>
</evidence>
<organism evidence="2 3">
    <name type="scientific">Gigaspora rosea</name>
    <dbReference type="NCBI Taxonomy" id="44941"/>
    <lineage>
        <taxon>Eukaryota</taxon>
        <taxon>Fungi</taxon>
        <taxon>Fungi incertae sedis</taxon>
        <taxon>Mucoromycota</taxon>
        <taxon>Glomeromycotina</taxon>
        <taxon>Glomeromycetes</taxon>
        <taxon>Diversisporales</taxon>
        <taxon>Gigasporaceae</taxon>
        <taxon>Gigaspora</taxon>
    </lineage>
</organism>
<dbReference type="SUPFAM" id="SSF50494">
    <property type="entry name" value="Trypsin-like serine proteases"/>
    <property type="match status" value="1"/>
</dbReference>
<dbReference type="OrthoDB" id="2308308at2759"/>
<dbReference type="EMBL" id="QKWP01000644">
    <property type="protein sequence ID" value="RIB16896.1"/>
    <property type="molecule type" value="Genomic_DNA"/>
</dbReference>
<dbReference type="Gene3D" id="2.40.10.10">
    <property type="entry name" value="Trypsin-like serine proteases"/>
    <property type="match status" value="1"/>
</dbReference>
<evidence type="ECO:0000313" key="2">
    <source>
        <dbReference type="EMBL" id="RIB16896.1"/>
    </source>
</evidence>
<dbReference type="InterPro" id="IPR043504">
    <property type="entry name" value="Peptidase_S1_PA_chymotrypsin"/>
</dbReference>
<dbReference type="Proteomes" id="UP000266673">
    <property type="component" value="Unassembled WGS sequence"/>
</dbReference>
<evidence type="ECO:0000256" key="1">
    <source>
        <dbReference type="SAM" id="SignalP"/>
    </source>
</evidence>
<name>A0A397VC54_9GLOM</name>
<comment type="caution">
    <text evidence="2">The sequence shown here is derived from an EMBL/GenBank/DDBJ whole genome shotgun (WGS) entry which is preliminary data.</text>
</comment>
<accession>A0A397VC54</accession>
<feature type="signal peptide" evidence="1">
    <location>
        <begin position="1"/>
        <end position="21"/>
    </location>
</feature>
<gene>
    <name evidence="2" type="ORF">C2G38_2188779</name>
</gene>
<proteinExistence type="predicted"/>
<evidence type="ECO:0008006" key="4">
    <source>
        <dbReference type="Google" id="ProtNLM"/>
    </source>
</evidence>